<feature type="domain" description="Cytochrome oxidase subunit I profile" evidence="3">
    <location>
        <begin position="11"/>
        <end position="514"/>
    </location>
</feature>
<dbReference type="InterPro" id="IPR023616">
    <property type="entry name" value="Cyt_c_oxase-like_su1_dom"/>
</dbReference>
<name>A0ABR5SGB5_9BACT</name>
<dbReference type="InterPro" id="IPR000883">
    <property type="entry name" value="Cyt_C_Oxase_1"/>
</dbReference>
<dbReference type="InterPro" id="IPR036927">
    <property type="entry name" value="Cyt_c_oxase-like_su1_sf"/>
</dbReference>
<feature type="transmembrane region" description="Helical" evidence="2">
    <location>
        <begin position="269"/>
        <end position="287"/>
    </location>
</feature>
<keyword evidence="1" id="KW-0249">Electron transport</keyword>
<dbReference type="PANTHER" id="PTHR10422">
    <property type="entry name" value="CYTOCHROME C OXIDASE SUBUNIT 1"/>
    <property type="match status" value="1"/>
</dbReference>
<feature type="transmembrane region" description="Helical" evidence="2">
    <location>
        <begin position="62"/>
        <end position="87"/>
    </location>
</feature>
<keyword evidence="2" id="KW-1133">Transmembrane helix</keyword>
<dbReference type="GO" id="GO:0016491">
    <property type="term" value="F:oxidoreductase activity"/>
    <property type="evidence" value="ECO:0007669"/>
    <property type="project" value="UniProtKB-KW"/>
</dbReference>
<keyword evidence="1" id="KW-0813">Transport</keyword>
<evidence type="ECO:0000256" key="1">
    <source>
        <dbReference type="ARBA" id="ARBA00022660"/>
    </source>
</evidence>
<sequence length="531" mass="59052">MSAQPTGFKSWLFTTDHKKIGIMYLVTSLVFFVVGLLLAIVMRTEQLDITKKVIIDADLYNTAFTIHGAAMVLFWMIPVLTGFFANYMIPLMIGAHDVAFPRLNALSYWLYVGAGLIAVMALILPGRLDTGWTGYPPYSLVGPSNTAFYVFAVHLLGASSIASAVNFITTIITLRAPGMTWGRLNLTVWGLFGGFIIQLVGVPVLAAAVTLLLFDKYLGTSFYNAFKGGSPVLYEHLFWFYAHPAVYVVALPVFGIVSDIISTFARKRIYGYTSMAIAIMIITVVGFETWVHHLYVAGTLNWTRVVFMWGTIAIGVPTGIKTFNWLATLHKGSIELSTPMLYALGFISLFTIGGATGIANGLLGLDIQFHDTQWVVAHFHYVLAISMSMLCMGGIYYWFPKFTGKMFNDRLAKIAFWITLVGAMIAFLPQHQLGIDGIPRRYWKLPVKYASEMRIAVIFSYITIVGFLMTLYNFVHSAIKGEKAPANPWNSKSLEWQIPSPPPFYNFEKIPTITEGPYEYGKPADGTVKTH</sequence>
<evidence type="ECO:0000259" key="3">
    <source>
        <dbReference type="PROSITE" id="PS50855"/>
    </source>
</evidence>
<feature type="transmembrane region" description="Helical" evidence="2">
    <location>
        <begin position="411"/>
        <end position="433"/>
    </location>
</feature>
<evidence type="ECO:0000256" key="2">
    <source>
        <dbReference type="SAM" id="Phobius"/>
    </source>
</evidence>
<accession>A0ABR5SGB5</accession>
<protein>
    <submittedName>
        <fullName evidence="4">Cytochrome c oxidase subunit I</fullName>
        <ecNumber evidence="4">1.9.3.1</ecNumber>
    </submittedName>
</protein>
<dbReference type="PROSITE" id="PS50855">
    <property type="entry name" value="COX1"/>
    <property type="match status" value="1"/>
</dbReference>
<feature type="transmembrane region" description="Helical" evidence="2">
    <location>
        <begin position="148"/>
        <end position="174"/>
    </location>
</feature>
<comment type="caution">
    <text evidence="4">The sequence shown here is derived from an EMBL/GenBank/DDBJ whole genome shotgun (WGS) entry which is preliminary data.</text>
</comment>
<reference evidence="4 5" key="1">
    <citation type="submission" date="2015-11" db="EMBL/GenBank/DDBJ databases">
        <authorList>
            <person name="Lin W."/>
        </authorList>
    </citation>
    <scope>NUCLEOTIDE SEQUENCE [LARGE SCALE GENOMIC DNA]</scope>
    <source>
        <strain evidence="4 5">HCH-1</strain>
    </source>
</reference>
<dbReference type="PRINTS" id="PR01165">
    <property type="entry name" value="CYCOXIDASEI"/>
</dbReference>
<dbReference type="EMBL" id="LNQR01000043">
    <property type="protein sequence ID" value="KWT88361.1"/>
    <property type="molecule type" value="Genomic_DNA"/>
</dbReference>
<dbReference type="Pfam" id="PF00115">
    <property type="entry name" value="COX1"/>
    <property type="match status" value="1"/>
</dbReference>
<dbReference type="PANTHER" id="PTHR10422:SF18">
    <property type="entry name" value="CYTOCHROME C OXIDASE SUBUNIT 1"/>
    <property type="match status" value="1"/>
</dbReference>
<keyword evidence="5" id="KW-1185">Reference proteome</keyword>
<feature type="transmembrane region" description="Helical" evidence="2">
    <location>
        <begin position="453"/>
        <end position="475"/>
    </location>
</feature>
<dbReference type="EC" id="1.9.3.1" evidence="4"/>
<dbReference type="SUPFAM" id="SSF81442">
    <property type="entry name" value="Cytochrome c oxidase subunit I-like"/>
    <property type="match status" value="1"/>
</dbReference>
<feature type="transmembrane region" description="Helical" evidence="2">
    <location>
        <begin position="108"/>
        <end position="128"/>
    </location>
</feature>
<feature type="transmembrane region" description="Helical" evidence="2">
    <location>
        <begin position="379"/>
        <end position="399"/>
    </location>
</feature>
<proteinExistence type="predicted"/>
<evidence type="ECO:0000313" key="4">
    <source>
        <dbReference type="EMBL" id="KWT88361.1"/>
    </source>
</evidence>
<keyword evidence="2" id="KW-0472">Membrane</keyword>
<organism evidence="4 5">
    <name type="scientific">Candidatus Magnetominusculus xianensis</name>
    <dbReference type="NCBI Taxonomy" id="1748249"/>
    <lineage>
        <taxon>Bacteria</taxon>
        <taxon>Pseudomonadati</taxon>
        <taxon>Nitrospirota</taxon>
        <taxon>Nitrospiria</taxon>
        <taxon>Nitrospirales</taxon>
        <taxon>Nitrospiraceae</taxon>
        <taxon>Candidatus Magnetominusculus</taxon>
    </lineage>
</organism>
<dbReference type="RefSeq" id="WP_085051923.1">
    <property type="nucleotide sequence ID" value="NZ_LNQR01000043.1"/>
</dbReference>
<evidence type="ECO:0000313" key="5">
    <source>
        <dbReference type="Proteomes" id="UP000060487"/>
    </source>
</evidence>
<dbReference type="Gene3D" id="1.20.210.10">
    <property type="entry name" value="Cytochrome c oxidase-like, subunit I domain"/>
    <property type="match status" value="1"/>
</dbReference>
<feature type="transmembrane region" description="Helical" evidence="2">
    <location>
        <begin position="238"/>
        <end position="257"/>
    </location>
</feature>
<feature type="transmembrane region" description="Helical" evidence="2">
    <location>
        <begin position="339"/>
        <end position="359"/>
    </location>
</feature>
<feature type="transmembrane region" description="Helical" evidence="2">
    <location>
        <begin position="307"/>
        <end position="327"/>
    </location>
</feature>
<keyword evidence="4" id="KW-0560">Oxidoreductase</keyword>
<gene>
    <name evidence="4" type="ORF">ASN18_1284</name>
</gene>
<feature type="transmembrane region" description="Helical" evidence="2">
    <location>
        <begin position="186"/>
        <end position="214"/>
    </location>
</feature>
<dbReference type="Proteomes" id="UP000060487">
    <property type="component" value="Unassembled WGS sequence"/>
</dbReference>
<keyword evidence="2" id="KW-0812">Transmembrane</keyword>
<feature type="transmembrane region" description="Helical" evidence="2">
    <location>
        <begin position="21"/>
        <end position="42"/>
    </location>
</feature>
<keyword evidence="1" id="KW-0679">Respiratory chain</keyword>